<protein>
    <submittedName>
        <fullName evidence="1">Uncharacterized protein</fullName>
    </submittedName>
</protein>
<proteinExistence type="predicted"/>
<gene>
    <name evidence="1" type="ORF">S06H3_49712</name>
</gene>
<organism evidence="1">
    <name type="scientific">marine sediment metagenome</name>
    <dbReference type="NCBI Taxonomy" id="412755"/>
    <lineage>
        <taxon>unclassified sequences</taxon>
        <taxon>metagenomes</taxon>
        <taxon>ecological metagenomes</taxon>
    </lineage>
</organism>
<evidence type="ECO:0000313" key="1">
    <source>
        <dbReference type="EMBL" id="GAI37360.1"/>
    </source>
</evidence>
<reference evidence="1" key="1">
    <citation type="journal article" date="2014" name="Front. Microbiol.">
        <title>High frequency of phylogenetically diverse reductive dehalogenase-homologous genes in deep subseafloor sedimentary metagenomes.</title>
        <authorList>
            <person name="Kawai M."/>
            <person name="Futagami T."/>
            <person name="Toyoda A."/>
            <person name="Takaki Y."/>
            <person name="Nishi S."/>
            <person name="Hori S."/>
            <person name="Arai W."/>
            <person name="Tsubouchi T."/>
            <person name="Morono Y."/>
            <person name="Uchiyama I."/>
            <person name="Ito T."/>
            <person name="Fujiyama A."/>
            <person name="Inagaki F."/>
            <person name="Takami H."/>
        </authorList>
    </citation>
    <scope>NUCLEOTIDE SEQUENCE</scope>
    <source>
        <strain evidence="1">Expedition CK06-06</strain>
    </source>
</reference>
<name>X1PEB1_9ZZZZ</name>
<comment type="caution">
    <text evidence="1">The sequence shown here is derived from an EMBL/GenBank/DDBJ whole genome shotgun (WGS) entry which is preliminary data.</text>
</comment>
<dbReference type="EMBL" id="BARV01031412">
    <property type="protein sequence ID" value="GAI37360.1"/>
    <property type="molecule type" value="Genomic_DNA"/>
</dbReference>
<dbReference type="AlphaFoldDB" id="X1PEB1"/>
<accession>X1PEB1</accession>
<feature type="non-terminal residue" evidence="1">
    <location>
        <position position="53"/>
    </location>
</feature>
<sequence>MTKQKLPALSGIELISLLKSNGWIEHGHRTQGRFRFIDFSFLKKNKEDKMKKS</sequence>